<evidence type="ECO:0000259" key="2">
    <source>
        <dbReference type="PROSITE" id="PS51029"/>
    </source>
</evidence>
<feature type="compositionally biased region" description="Polar residues" evidence="1">
    <location>
        <begin position="460"/>
        <end position="473"/>
    </location>
</feature>
<name>A0ABQ9FV72_TEGGR</name>
<comment type="caution">
    <text evidence="3">The sequence shown here is derived from an EMBL/GenBank/DDBJ whole genome shotgun (WGS) entry which is preliminary data.</text>
</comment>
<protein>
    <recommendedName>
        <fullName evidence="2">MADF domain-containing protein</fullName>
    </recommendedName>
</protein>
<feature type="region of interest" description="Disordered" evidence="1">
    <location>
        <begin position="460"/>
        <end position="507"/>
    </location>
</feature>
<feature type="domain" description="MADF" evidence="2">
    <location>
        <begin position="362"/>
        <end position="457"/>
    </location>
</feature>
<feature type="compositionally biased region" description="Low complexity" evidence="1">
    <location>
        <begin position="623"/>
        <end position="634"/>
    </location>
</feature>
<dbReference type="PANTHER" id="PTHR12243:SF67">
    <property type="entry name" value="COREPRESSOR OF PANGOLIN, ISOFORM A-RELATED"/>
    <property type="match status" value="1"/>
</dbReference>
<feature type="region of interest" description="Disordered" evidence="1">
    <location>
        <begin position="623"/>
        <end position="644"/>
    </location>
</feature>
<keyword evidence="4" id="KW-1185">Reference proteome</keyword>
<organism evidence="3 4">
    <name type="scientific">Tegillarca granosa</name>
    <name type="common">Malaysian cockle</name>
    <name type="synonym">Anadara granosa</name>
    <dbReference type="NCBI Taxonomy" id="220873"/>
    <lineage>
        <taxon>Eukaryota</taxon>
        <taxon>Metazoa</taxon>
        <taxon>Spiralia</taxon>
        <taxon>Lophotrochozoa</taxon>
        <taxon>Mollusca</taxon>
        <taxon>Bivalvia</taxon>
        <taxon>Autobranchia</taxon>
        <taxon>Pteriomorphia</taxon>
        <taxon>Arcoida</taxon>
        <taxon>Arcoidea</taxon>
        <taxon>Arcidae</taxon>
        <taxon>Tegillarca</taxon>
    </lineage>
</organism>
<accession>A0ABQ9FV72</accession>
<dbReference type="Proteomes" id="UP001217089">
    <property type="component" value="Unassembled WGS sequence"/>
</dbReference>
<reference evidence="3 4" key="1">
    <citation type="submission" date="2022-12" db="EMBL/GenBank/DDBJ databases">
        <title>Chromosome-level genome of Tegillarca granosa.</title>
        <authorList>
            <person name="Kim J."/>
        </authorList>
    </citation>
    <scope>NUCLEOTIDE SEQUENCE [LARGE SCALE GENOMIC DNA]</scope>
    <source>
        <strain evidence="3">Teg-2019</strain>
        <tissue evidence="3">Adductor muscle</tissue>
    </source>
</reference>
<dbReference type="SMART" id="SM00595">
    <property type="entry name" value="MADF"/>
    <property type="match status" value="1"/>
</dbReference>
<evidence type="ECO:0000313" key="3">
    <source>
        <dbReference type="EMBL" id="KAJ8319635.1"/>
    </source>
</evidence>
<dbReference type="PROSITE" id="PS51029">
    <property type="entry name" value="MADF"/>
    <property type="match status" value="1"/>
</dbReference>
<dbReference type="PANTHER" id="PTHR12243">
    <property type="entry name" value="MADF DOMAIN TRANSCRIPTION FACTOR"/>
    <property type="match status" value="1"/>
</dbReference>
<dbReference type="InterPro" id="IPR039353">
    <property type="entry name" value="TF_Adf1"/>
</dbReference>
<dbReference type="InterPro" id="IPR006578">
    <property type="entry name" value="MADF-dom"/>
</dbReference>
<dbReference type="EMBL" id="JARBDR010000181">
    <property type="protein sequence ID" value="KAJ8319635.1"/>
    <property type="molecule type" value="Genomic_DNA"/>
</dbReference>
<evidence type="ECO:0000313" key="4">
    <source>
        <dbReference type="Proteomes" id="UP001217089"/>
    </source>
</evidence>
<gene>
    <name evidence="3" type="ORF">KUTeg_002815</name>
</gene>
<dbReference type="Pfam" id="PF10545">
    <property type="entry name" value="MADF_DNA_bdg"/>
    <property type="match status" value="1"/>
</dbReference>
<proteinExistence type="predicted"/>
<evidence type="ECO:0000256" key="1">
    <source>
        <dbReference type="SAM" id="MobiDB-lite"/>
    </source>
</evidence>
<sequence>MLSPSETEYLDKIWTDPKHAAAFAGPEKLEFDNTIVKNYLKSEDVYLIFTQNETKSNFAERTFQNMKNRMYRMFTEKNSYKYIKDLDNINHTPSRPLKGMTPADVNKTNEDEVRLNAYLRMVLSSKDSAHIYPDNKCFDFRVYLPKQLTLSGNSTISLLEFTYQGTKTSKPELFIYCNLCDDTIVGERELPLLRRIYLKSSDNYIYDQPYEVPLKSVVFQDIQISIKDSNHALASFLQGEVTLTLQLKERIYSPDTLPKKVTTYPSAYVCNSQESHLPGEHWVVFWFLNEEYAEFFDSFGRRPGSYHENFVSFLTLNSQETHGVNTVIYKTLRFINHFENLELALFCNSRKDVAWSREDLETLVHEYEIEPTLWDISNPNYSKKDARQRSLDKIREVLEDRFTAEEINDKLKHMRNYYTRELVKINKSKKSGSGTDEVYRSKWPFFDSLDSFLRPQITPRKSVTNMELPSQESQDLEEEKDASSTSDEIEVTQMPGESKFPTNKRRKLSAPMEMMAKAVEVLSDIRTKRSQPQVSVPLTPQMSLQNTGEDYAFSLYISSELAKVKNERIKNNLKLRIQGLIFDAQYEDSNSRSVPYQQQSQAWQSTQATARFGQYDGDSMCSASPSPSSCSTSPGLFPGTYTSL</sequence>